<dbReference type="SUPFAM" id="SSF46689">
    <property type="entry name" value="Homeodomain-like"/>
    <property type="match status" value="1"/>
</dbReference>
<gene>
    <name evidence="2" type="primary">B1435D02.29</name>
</gene>
<name>Q5Z4C0_ORYSJ</name>
<dbReference type="PANTHER" id="PTHR47430">
    <property type="entry name" value="GB|AAC33480.1"/>
    <property type="match status" value="1"/>
</dbReference>
<evidence type="ECO:0000259" key="1">
    <source>
        <dbReference type="PROSITE" id="PS50090"/>
    </source>
</evidence>
<dbReference type="PROSITE" id="PS50090">
    <property type="entry name" value="MYB_LIKE"/>
    <property type="match status" value="1"/>
</dbReference>
<sequence length="124" mass="14681">MMLVIVRDNIAWEAISDKLTTRNHKNCCLKWYYQLASPLVQKGIWADTDDYRLVEALQNVDAVCVEDIDWDNLLDHRSGEVCRQRWNEMVRYLGGHKEKPFIEQVEVLSKRYCPEMVDYREGEA</sequence>
<proteinExistence type="predicted"/>
<organism evidence="2 3">
    <name type="scientific">Oryza sativa subsp. japonica</name>
    <name type="common">Rice</name>
    <dbReference type="NCBI Taxonomy" id="39947"/>
    <lineage>
        <taxon>Eukaryota</taxon>
        <taxon>Viridiplantae</taxon>
        <taxon>Streptophyta</taxon>
        <taxon>Embryophyta</taxon>
        <taxon>Tracheophyta</taxon>
        <taxon>Spermatophyta</taxon>
        <taxon>Magnoliopsida</taxon>
        <taxon>Liliopsida</taxon>
        <taxon>Poales</taxon>
        <taxon>Poaceae</taxon>
        <taxon>BOP clade</taxon>
        <taxon>Oryzoideae</taxon>
        <taxon>Oryzeae</taxon>
        <taxon>Oryzinae</taxon>
        <taxon>Oryza</taxon>
        <taxon>Oryza sativa</taxon>
    </lineage>
</organism>
<dbReference type="Proteomes" id="UP000000763">
    <property type="component" value="Chromosome 6"/>
</dbReference>
<reference evidence="3" key="1">
    <citation type="journal article" date="2005" name="Nature">
        <title>The map-based sequence of the rice genome.</title>
        <authorList>
            <consortium name="International rice genome sequencing project (IRGSP)"/>
            <person name="Matsumoto T."/>
            <person name="Wu J."/>
            <person name="Kanamori H."/>
            <person name="Katayose Y."/>
            <person name="Fujisawa M."/>
            <person name="Namiki N."/>
            <person name="Mizuno H."/>
            <person name="Yamamoto K."/>
            <person name="Antonio B.A."/>
            <person name="Baba T."/>
            <person name="Sakata K."/>
            <person name="Nagamura Y."/>
            <person name="Aoki H."/>
            <person name="Arikawa K."/>
            <person name="Arita K."/>
            <person name="Bito T."/>
            <person name="Chiden Y."/>
            <person name="Fujitsuka N."/>
            <person name="Fukunaka R."/>
            <person name="Hamada M."/>
            <person name="Harada C."/>
            <person name="Hayashi A."/>
            <person name="Hijishita S."/>
            <person name="Honda M."/>
            <person name="Hosokawa S."/>
            <person name="Ichikawa Y."/>
            <person name="Idonuma A."/>
            <person name="Iijima M."/>
            <person name="Ikeda M."/>
            <person name="Ikeno M."/>
            <person name="Ito K."/>
            <person name="Ito S."/>
            <person name="Ito T."/>
            <person name="Ito Y."/>
            <person name="Ito Y."/>
            <person name="Iwabuchi A."/>
            <person name="Kamiya K."/>
            <person name="Karasawa W."/>
            <person name="Kurita K."/>
            <person name="Katagiri S."/>
            <person name="Kikuta A."/>
            <person name="Kobayashi H."/>
            <person name="Kobayashi N."/>
            <person name="Machita K."/>
            <person name="Maehara T."/>
            <person name="Masukawa M."/>
            <person name="Mizubayashi T."/>
            <person name="Mukai Y."/>
            <person name="Nagasaki H."/>
            <person name="Nagata Y."/>
            <person name="Naito S."/>
            <person name="Nakashima M."/>
            <person name="Nakama Y."/>
            <person name="Nakamichi Y."/>
            <person name="Nakamura M."/>
            <person name="Meguro A."/>
            <person name="Negishi M."/>
            <person name="Ohta I."/>
            <person name="Ohta T."/>
            <person name="Okamoto M."/>
            <person name="Ono N."/>
            <person name="Saji S."/>
            <person name="Sakaguchi M."/>
            <person name="Sakai K."/>
            <person name="Shibata M."/>
            <person name="Shimokawa T."/>
            <person name="Song J."/>
            <person name="Takazaki Y."/>
            <person name="Terasawa K."/>
            <person name="Tsugane M."/>
            <person name="Tsuji K."/>
            <person name="Ueda S."/>
            <person name="Waki K."/>
            <person name="Yamagata H."/>
            <person name="Yamamoto M."/>
            <person name="Yamamoto S."/>
            <person name="Yamane H."/>
            <person name="Yoshiki S."/>
            <person name="Yoshihara R."/>
            <person name="Yukawa K."/>
            <person name="Zhong H."/>
            <person name="Yano M."/>
            <person name="Yuan Q."/>
            <person name="Ouyang S."/>
            <person name="Liu J."/>
            <person name="Jones K.M."/>
            <person name="Gansberger K."/>
            <person name="Moffat K."/>
            <person name="Hill J."/>
            <person name="Bera J."/>
            <person name="Fadrosh D."/>
            <person name="Jin S."/>
            <person name="Johri S."/>
            <person name="Kim M."/>
            <person name="Overton L."/>
            <person name="Reardon M."/>
            <person name="Tsitrin T."/>
            <person name="Vuong H."/>
            <person name="Weaver B."/>
            <person name="Ciecko A."/>
            <person name="Tallon L."/>
            <person name="Jackson J."/>
            <person name="Pai G."/>
            <person name="Aken S.V."/>
            <person name="Utterback T."/>
            <person name="Reidmuller S."/>
            <person name="Feldblyum T."/>
            <person name="Hsiao J."/>
            <person name="Zismann V."/>
            <person name="Iobst S."/>
            <person name="de Vazeille A.R."/>
            <person name="Buell C.R."/>
            <person name="Ying K."/>
            <person name="Li Y."/>
            <person name="Lu T."/>
            <person name="Huang Y."/>
            <person name="Zhao Q."/>
            <person name="Feng Q."/>
            <person name="Zhang L."/>
            <person name="Zhu J."/>
            <person name="Weng Q."/>
            <person name="Mu J."/>
            <person name="Lu Y."/>
            <person name="Fan D."/>
            <person name="Liu Y."/>
            <person name="Guan J."/>
            <person name="Zhang Y."/>
            <person name="Yu S."/>
            <person name="Liu X."/>
            <person name="Zhang Y."/>
            <person name="Hong G."/>
            <person name="Han B."/>
            <person name="Choisne N."/>
            <person name="Demange N."/>
            <person name="Orjeda G."/>
            <person name="Samain S."/>
            <person name="Cattolico L."/>
            <person name="Pelletier E."/>
            <person name="Couloux A."/>
            <person name="Segurens B."/>
            <person name="Wincker P."/>
            <person name="D'Hont A."/>
            <person name="Scarpelli C."/>
            <person name="Weissenbach J."/>
            <person name="Salanoubat M."/>
            <person name="Quetier F."/>
            <person name="Yu Y."/>
            <person name="Kim H.R."/>
            <person name="Rambo T."/>
            <person name="Currie J."/>
            <person name="Collura K."/>
            <person name="Luo M."/>
            <person name="Yang T."/>
            <person name="Ammiraju J.S.S."/>
            <person name="Engler F."/>
            <person name="Soderlund C."/>
            <person name="Wing R.A."/>
            <person name="Palmer L.E."/>
            <person name="de la Bastide M."/>
            <person name="Spiegel L."/>
            <person name="Nascimento L."/>
            <person name="Zutavern T."/>
            <person name="O'Shaughnessy A."/>
            <person name="Dike S."/>
            <person name="Dedhia N."/>
            <person name="Preston R."/>
            <person name="Balija V."/>
            <person name="McCombie W.R."/>
            <person name="Chow T."/>
            <person name="Chen H."/>
            <person name="Chung M."/>
            <person name="Chen C."/>
            <person name="Shaw J."/>
            <person name="Wu H."/>
            <person name="Hsiao K."/>
            <person name="Chao Y."/>
            <person name="Chu M."/>
            <person name="Cheng C."/>
            <person name="Hour A."/>
            <person name="Lee P."/>
            <person name="Lin S."/>
            <person name="Lin Y."/>
            <person name="Liou J."/>
            <person name="Liu S."/>
            <person name="Hsing Y."/>
            <person name="Raghuvanshi S."/>
            <person name="Mohanty A."/>
            <person name="Bharti A.K."/>
            <person name="Gaur A."/>
            <person name="Gupta V."/>
            <person name="Kumar D."/>
            <person name="Ravi V."/>
            <person name="Vij S."/>
            <person name="Kapur A."/>
            <person name="Khurana P."/>
            <person name="Khurana P."/>
            <person name="Khurana J.P."/>
            <person name="Tyagi A.K."/>
            <person name="Gaikwad K."/>
            <person name="Singh A."/>
            <person name="Dalal V."/>
            <person name="Srivastava S."/>
            <person name="Dixit A."/>
            <person name="Pal A.K."/>
            <person name="Ghazi I.A."/>
            <person name="Yadav M."/>
            <person name="Pandit A."/>
            <person name="Bhargava A."/>
            <person name="Sureshbabu K."/>
            <person name="Batra K."/>
            <person name="Sharma T.R."/>
            <person name="Mohapatra T."/>
            <person name="Singh N.K."/>
            <person name="Messing J."/>
            <person name="Nelson A.B."/>
            <person name="Fuks G."/>
            <person name="Kavchok S."/>
            <person name="Keizer G."/>
            <person name="Linton E."/>
            <person name="Llaca V."/>
            <person name="Song R."/>
            <person name="Tanyolac B."/>
            <person name="Young S."/>
            <person name="Ho-Il K."/>
            <person name="Hahn J.H."/>
            <person name="Sangsakoo G."/>
            <person name="Vanavichit A."/>
            <person name="de Mattos Luiz.A.T."/>
            <person name="Zimmer P.D."/>
            <person name="Malone G."/>
            <person name="Dellagostin O."/>
            <person name="de Oliveira A.C."/>
            <person name="Bevan M."/>
            <person name="Bancroft I."/>
            <person name="Minx P."/>
            <person name="Cordum H."/>
            <person name="Wilson R."/>
            <person name="Cheng Z."/>
            <person name="Jin W."/>
            <person name="Jiang J."/>
            <person name="Leong S.A."/>
            <person name="Iwama H."/>
            <person name="Gojobori T."/>
            <person name="Itoh T."/>
            <person name="Niimura Y."/>
            <person name="Fujii Y."/>
            <person name="Habara T."/>
            <person name="Sakai H."/>
            <person name="Sato Y."/>
            <person name="Wilson G."/>
            <person name="Kumar K."/>
            <person name="McCouch S."/>
            <person name="Juretic N."/>
            <person name="Hoen D."/>
            <person name="Wright S."/>
            <person name="Bruskiewich R."/>
            <person name="Bureau T."/>
            <person name="Miyao A."/>
            <person name="Hirochika H."/>
            <person name="Nishikawa T."/>
            <person name="Kadowaki K."/>
            <person name="Sugiura M."/>
            <person name="Burr B."/>
            <person name="Sasaki T."/>
        </authorList>
    </citation>
    <scope>NUCLEOTIDE SEQUENCE [LARGE SCALE GENOMIC DNA]</scope>
    <source>
        <strain evidence="3">cv. Nipponbare</strain>
    </source>
</reference>
<dbReference type="PANTHER" id="PTHR47430:SF4">
    <property type="entry name" value="GB|AAC33480.1"/>
    <property type="match status" value="1"/>
</dbReference>
<dbReference type="InterPro" id="IPR009057">
    <property type="entry name" value="Homeodomain-like_sf"/>
</dbReference>
<feature type="domain" description="Myb-like" evidence="1">
    <location>
        <begin position="37"/>
        <end position="90"/>
    </location>
</feature>
<evidence type="ECO:0000313" key="3">
    <source>
        <dbReference type="Proteomes" id="UP000000763"/>
    </source>
</evidence>
<dbReference type="EMBL" id="AP006166">
    <property type="protein sequence ID" value="BAD62412.1"/>
    <property type="molecule type" value="Genomic_DNA"/>
</dbReference>
<dbReference type="InterPro" id="IPR001005">
    <property type="entry name" value="SANT/Myb"/>
</dbReference>
<dbReference type="AlphaFoldDB" id="Q5Z4C0"/>
<protein>
    <submittedName>
        <fullName evidence="2">MYB transcription factor-like</fullName>
    </submittedName>
</protein>
<reference evidence="3" key="2">
    <citation type="journal article" date="2008" name="Nucleic Acids Res.">
        <title>The rice annotation project database (RAP-DB): 2008 update.</title>
        <authorList>
            <consortium name="The rice annotation project (RAP)"/>
        </authorList>
    </citation>
    <scope>GENOME REANNOTATION</scope>
    <source>
        <strain evidence="3">cv. Nipponbare</strain>
    </source>
</reference>
<evidence type="ECO:0000313" key="2">
    <source>
        <dbReference type="EMBL" id="BAD62412.1"/>
    </source>
</evidence>
<accession>Q5Z4C0</accession>